<dbReference type="Proteomes" id="UP000290289">
    <property type="component" value="Unassembled WGS sequence"/>
</dbReference>
<name>A0A498KW58_MALDO</name>
<accession>A0A498KW58</accession>
<dbReference type="EMBL" id="RDQH01000038">
    <property type="protein sequence ID" value="RXI10042.1"/>
    <property type="molecule type" value="Genomic_DNA"/>
</dbReference>
<proteinExistence type="predicted"/>
<reference evidence="1 2" key="1">
    <citation type="submission" date="2018-10" db="EMBL/GenBank/DDBJ databases">
        <title>A high-quality apple genome assembly.</title>
        <authorList>
            <person name="Hu J."/>
        </authorList>
    </citation>
    <scope>NUCLEOTIDE SEQUENCE [LARGE SCALE GENOMIC DNA]</scope>
    <source>
        <strain evidence="2">cv. HFTH1</strain>
        <tissue evidence="1">Young leaf</tissue>
    </source>
</reference>
<gene>
    <name evidence="1" type="ORF">DVH24_028474</name>
</gene>
<evidence type="ECO:0008006" key="3">
    <source>
        <dbReference type="Google" id="ProtNLM"/>
    </source>
</evidence>
<sequence>MGLHRIIVESDSKENISALAHDMLKDIFQSCRWSWVPRSVNLAANRLASRSNTEMCGSTWISRPPSSLVHILNKDGSGADCVSGSDMDKDCLPSISSALPVPFCLCNHG</sequence>
<evidence type="ECO:0000313" key="2">
    <source>
        <dbReference type="Proteomes" id="UP000290289"/>
    </source>
</evidence>
<protein>
    <recommendedName>
        <fullName evidence="3">RNase H type-1 domain-containing protein</fullName>
    </recommendedName>
</protein>
<evidence type="ECO:0000313" key="1">
    <source>
        <dbReference type="EMBL" id="RXI10042.1"/>
    </source>
</evidence>
<dbReference type="AlphaFoldDB" id="A0A498KW58"/>
<organism evidence="1 2">
    <name type="scientific">Malus domestica</name>
    <name type="common">Apple</name>
    <name type="synonym">Pyrus malus</name>
    <dbReference type="NCBI Taxonomy" id="3750"/>
    <lineage>
        <taxon>Eukaryota</taxon>
        <taxon>Viridiplantae</taxon>
        <taxon>Streptophyta</taxon>
        <taxon>Embryophyta</taxon>
        <taxon>Tracheophyta</taxon>
        <taxon>Spermatophyta</taxon>
        <taxon>Magnoliopsida</taxon>
        <taxon>eudicotyledons</taxon>
        <taxon>Gunneridae</taxon>
        <taxon>Pentapetalae</taxon>
        <taxon>rosids</taxon>
        <taxon>fabids</taxon>
        <taxon>Rosales</taxon>
        <taxon>Rosaceae</taxon>
        <taxon>Amygdaloideae</taxon>
        <taxon>Maleae</taxon>
        <taxon>Malus</taxon>
    </lineage>
</organism>
<comment type="caution">
    <text evidence="1">The sequence shown here is derived from an EMBL/GenBank/DDBJ whole genome shotgun (WGS) entry which is preliminary data.</text>
</comment>
<keyword evidence="2" id="KW-1185">Reference proteome</keyword>